<evidence type="ECO:0000313" key="2">
    <source>
        <dbReference type="EMBL" id="PWN07834.1"/>
    </source>
</evidence>
<feature type="transmembrane region" description="Helical" evidence="1">
    <location>
        <begin position="91"/>
        <end position="111"/>
    </location>
</feature>
<feature type="transmembrane region" description="Helical" evidence="1">
    <location>
        <begin position="190"/>
        <end position="211"/>
    </location>
</feature>
<protein>
    <submittedName>
        <fullName evidence="2">Uncharacterized protein</fullName>
    </submittedName>
</protein>
<feature type="transmembrane region" description="Helical" evidence="1">
    <location>
        <begin position="223"/>
        <end position="245"/>
    </location>
</feature>
<proteinExistence type="predicted"/>
<evidence type="ECO:0000256" key="1">
    <source>
        <dbReference type="SAM" id="Phobius"/>
    </source>
</evidence>
<keyword evidence="1" id="KW-1133">Transmembrane helix</keyword>
<gene>
    <name evidence="2" type="ORF">DDZ15_02145</name>
</gene>
<feature type="transmembrane region" description="Helical" evidence="1">
    <location>
        <begin position="265"/>
        <end position="289"/>
    </location>
</feature>
<accession>A0A316TYI3</accession>
<dbReference type="OrthoDB" id="9554235at2"/>
<keyword evidence="1" id="KW-0812">Transmembrane</keyword>
<dbReference type="AlphaFoldDB" id="A0A316TYI3"/>
<feature type="transmembrane region" description="Helical" evidence="1">
    <location>
        <begin position="12"/>
        <end position="33"/>
    </location>
</feature>
<dbReference type="Proteomes" id="UP000245533">
    <property type="component" value="Unassembled WGS sequence"/>
</dbReference>
<comment type="caution">
    <text evidence="2">The sequence shown here is derived from an EMBL/GenBank/DDBJ whole genome shotgun (WGS) entry which is preliminary data.</text>
</comment>
<feature type="transmembrane region" description="Helical" evidence="1">
    <location>
        <begin position="117"/>
        <end position="136"/>
    </location>
</feature>
<name>A0A316TYI3_9BACT</name>
<reference evidence="2 3" key="1">
    <citation type="submission" date="2018-05" db="EMBL/GenBank/DDBJ databases">
        <title>Rhodohalobacter halophilus gen. nov., sp. nov., a moderately halophilic member of the family Balneolaceae.</title>
        <authorList>
            <person name="Liu Z.-W."/>
        </authorList>
    </citation>
    <scope>NUCLEOTIDE SEQUENCE [LARGE SCALE GENOMIC DNA]</scope>
    <source>
        <strain evidence="2 3">8A47</strain>
    </source>
</reference>
<keyword evidence="3" id="KW-1185">Reference proteome</keyword>
<sequence>MLTNVDGISKILIYILLFPLYFQQAFLEFSWAGGDTLVVMTLKRLFLLLPALAIILGCWVTIPAFLSVIFRQNRKEYVTSIFITWWDLGKSIFSFWGGILQFFFNLVIALLELFKVLILSIWFVIQSILFMPFRLFGGASKKVVESNIPWIAVVLTLFWVLIEATIFTYVTTPLVVDTLSNITGEQLSMAFVRIPLFAFLFFIVLGSYAVLSTFVDSFKEKNIYQIAGIFAIEVIVLLVEVVFLYREFVDALVPWFALYANDFSITMTGILAVSAFMWFGIRSLSWFLFASHGTPTIMAVIQGEGIKLAEKAKTPKKGKKTDDGFGADLSNELIESLKKDVDWVQEKGDLLLSSFILPPLQVIAAAINFCTLLVTGSHLFNTPIKKLDDIRDSSEMLKAAAEKRADLKPAAPAES</sequence>
<keyword evidence="1" id="KW-0472">Membrane</keyword>
<organism evidence="2 3">
    <name type="scientific">Rhodohalobacter mucosus</name>
    <dbReference type="NCBI Taxonomy" id="2079485"/>
    <lineage>
        <taxon>Bacteria</taxon>
        <taxon>Pseudomonadati</taxon>
        <taxon>Balneolota</taxon>
        <taxon>Balneolia</taxon>
        <taxon>Balneolales</taxon>
        <taxon>Balneolaceae</taxon>
        <taxon>Rhodohalobacter</taxon>
    </lineage>
</organism>
<dbReference type="EMBL" id="QGGB01000002">
    <property type="protein sequence ID" value="PWN07834.1"/>
    <property type="molecule type" value="Genomic_DNA"/>
</dbReference>
<feature type="transmembrane region" description="Helical" evidence="1">
    <location>
        <begin position="148"/>
        <end position="170"/>
    </location>
</feature>
<dbReference type="RefSeq" id="WP_109644367.1">
    <property type="nucleotide sequence ID" value="NZ_QGGB01000002.1"/>
</dbReference>
<evidence type="ECO:0000313" key="3">
    <source>
        <dbReference type="Proteomes" id="UP000245533"/>
    </source>
</evidence>
<feature type="transmembrane region" description="Helical" evidence="1">
    <location>
        <begin position="45"/>
        <end position="70"/>
    </location>
</feature>